<dbReference type="AlphaFoldDB" id="A0AAE4FT80"/>
<feature type="domain" description="Xylose isomerase-like TIM barrel" evidence="2">
    <location>
        <begin position="26"/>
        <end position="277"/>
    </location>
</feature>
<keyword evidence="4" id="KW-1185">Reference proteome</keyword>
<evidence type="ECO:0000313" key="4">
    <source>
        <dbReference type="Proteomes" id="UP001268256"/>
    </source>
</evidence>
<dbReference type="Pfam" id="PF01261">
    <property type="entry name" value="AP_endonuc_2"/>
    <property type="match status" value="1"/>
</dbReference>
<dbReference type="SUPFAM" id="SSF51658">
    <property type="entry name" value="Xylose isomerase-like"/>
    <property type="match status" value="1"/>
</dbReference>
<dbReference type="EMBL" id="JAVMIP010000018">
    <property type="protein sequence ID" value="MDS3861904.1"/>
    <property type="molecule type" value="Genomic_DNA"/>
</dbReference>
<evidence type="ECO:0000256" key="1">
    <source>
        <dbReference type="ARBA" id="ARBA00023235"/>
    </source>
</evidence>
<sequence>MAAAIRFGVHSFIWKQEFFGNEHYIFEQAQAWGFDGVEISTHYFADIAPETIKRYRDEYEIELTLCTSMPNGLSLTSEDADCWQKSVQYVQDAITFAQACGITQLSGPLIHPVSYLTGKPLQPEETPRLHQALTEIADTLSKTEIKLAIEPLNRFQGYALNTVAQGLELLHQIGCAQLGLLLDLFHMNIEEKDLVKAFLAAGEKCFHVHACACDRGTPGTDTMPWPELFRALDNINFQGWIVIESFNREDQALATAARVWRPLADSSEQIARDGLNFLQHTYQATR</sequence>
<dbReference type="Gene3D" id="3.20.20.150">
    <property type="entry name" value="Divalent-metal-dependent TIM barrel enzymes"/>
    <property type="match status" value="1"/>
</dbReference>
<dbReference type="PANTHER" id="PTHR43489:SF7">
    <property type="entry name" value="3-DEHYDRO-D-GULOSIDE 4-EPIMERASE-RELATED"/>
    <property type="match status" value="1"/>
</dbReference>
<dbReference type="InterPro" id="IPR036237">
    <property type="entry name" value="Xyl_isomerase-like_sf"/>
</dbReference>
<name>A0AAE4FT80_9CYAN</name>
<reference evidence="4" key="1">
    <citation type="submission" date="2023-07" db="EMBL/GenBank/DDBJ databases">
        <authorList>
            <person name="Luz R."/>
            <person name="Cordeiro R."/>
            <person name="Fonseca A."/>
            <person name="Goncalves V."/>
        </authorList>
    </citation>
    <scope>NUCLEOTIDE SEQUENCE [LARGE SCALE GENOMIC DNA]</scope>
    <source>
        <strain evidence="4">BACA0444</strain>
    </source>
</reference>
<accession>A0AAE4FT80</accession>
<dbReference type="RefSeq" id="WP_322879127.1">
    <property type="nucleotide sequence ID" value="NZ_JAVMIP010000018.1"/>
</dbReference>
<gene>
    <name evidence="3" type="ORF">RIF25_13945</name>
</gene>
<evidence type="ECO:0000259" key="2">
    <source>
        <dbReference type="Pfam" id="PF01261"/>
    </source>
</evidence>
<comment type="caution">
    <text evidence="3">The sequence shown here is derived from an EMBL/GenBank/DDBJ whole genome shotgun (WGS) entry which is preliminary data.</text>
</comment>
<dbReference type="InterPro" id="IPR050417">
    <property type="entry name" value="Sugar_Epim/Isomerase"/>
</dbReference>
<evidence type="ECO:0000313" key="3">
    <source>
        <dbReference type="EMBL" id="MDS3861904.1"/>
    </source>
</evidence>
<dbReference type="PANTHER" id="PTHR43489">
    <property type="entry name" value="ISOMERASE"/>
    <property type="match status" value="1"/>
</dbReference>
<keyword evidence="1 3" id="KW-0413">Isomerase</keyword>
<protein>
    <submittedName>
        <fullName evidence="3">Sugar phosphate isomerase/epimerase family protein</fullName>
    </submittedName>
</protein>
<proteinExistence type="predicted"/>
<dbReference type="InterPro" id="IPR013022">
    <property type="entry name" value="Xyl_isomerase-like_TIM-brl"/>
</dbReference>
<dbReference type="GO" id="GO:0016853">
    <property type="term" value="F:isomerase activity"/>
    <property type="evidence" value="ECO:0007669"/>
    <property type="project" value="UniProtKB-KW"/>
</dbReference>
<organism evidence="3 4">
    <name type="scientific">Pseudocalidococcus azoricus BACA0444</name>
    <dbReference type="NCBI Taxonomy" id="2918990"/>
    <lineage>
        <taxon>Bacteria</taxon>
        <taxon>Bacillati</taxon>
        <taxon>Cyanobacteriota</taxon>
        <taxon>Cyanophyceae</taxon>
        <taxon>Acaryochloridales</taxon>
        <taxon>Thermosynechococcaceae</taxon>
        <taxon>Pseudocalidococcus</taxon>
        <taxon>Pseudocalidococcus azoricus</taxon>
    </lineage>
</organism>
<dbReference type="Proteomes" id="UP001268256">
    <property type="component" value="Unassembled WGS sequence"/>
</dbReference>